<feature type="transmembrane region" description="Helical" evidence="1">
    <location>
        <begin position="21"/>
        <end position="42"/>
    </location>
</feature>
<keyword evidence="1" id="KW-0472">Membrane</keyword>
<feature type="transmembrane region" description="Helical" evidence="1">
    <location>
        <begin position="62"/>
        <end position="80"/>
    </location>
</feature>
<dbReference type="AlphaFoldDB" id="A0A1X7BV17"/>
<feature type="transmembrane region" description="Helical" evidence="1">
    <location>
        <begin position="178"/>
        <end position="198"/>
    </location>
</feature>
<dbReference type="EMBL" id="FWXB01000011">
    <property type="protein sequence ID" value="SMC13089.1"/>
    <property type="molecule type" value="Genomic_DNA"/>
</dbReference>
<feature type="transmembrane region" description="Helical" evidence="1">
    <location>
        <begin position="101"/>
        <end position="121"/>
    </location>
</feature>
<evidence type="ECO:0000256" key="1">
    <source>
        <dbReference type="SAM" id="Phobius"/>
    </source>
</evidence>
<sequence length="274" mass="28806">MIRRSLAIARTEWAITRRNRWLVMATLIMLLFALALTFAGSAPTGTLGVDLLTVSVASMTTLSVYLAPLLALMMAFDAIAGEVERGGLALILSYPVSRGEFLLGKFLAHLAALAFAMTIGFGTAGGVAAYYGGADTASFTALLRLILTSITLGACFLALGYMVSALSRSATTAAGLSAGLWLIFVVLYDLGLLGAVVIDDDGFFTKVLFPWVMAINPADAFRLWNVAASEGVALTTGLTGAANTLPSWVAPLSLLTWPVLALGLARMFFGRVEP</sequence>
<gene>
    <name evidence="2" type="ORF">ROA7745_02923</name>
</gene>
<protein>
    <submittedName>
        <fullName evidence="2">ABC-2 family transporter protein</fullName>
    </submittedName>
</protein>
<keyword evidence="1" id="KW-1133">Transmembrane helix</keyword>
<accession>A0A1X7BV17</accession>
<name>A0A1X7BV17_9RHOB</name>
<keyword evidence="1" id="KW-0812">Transmembrane</keyword>
<reference evidence="2 3" key="1">
    <citation type="submission" date="2017-03" db="EMBL/GenBank/DDBJ databases">
        <authorList>
            <person name="Afonso C.L."/>
            <person name="Miller P.J."/>
            <person name="Scott M.A."/>
            <person name="Spackman E."/>
            <person name="Goraichik I."/>
            <person name="Dimitrov K.M."/>
            <person name="Suarez D.L."/>
            <person name="Swayne D.E."/>
        </authorList>
    </citation>
    <scope>NUCLEOTIDE SEQUENCE [LARGE SCALE GENOMIC DNA]</scope>
    <source>
        <strain evidence="2 3">CECT 7745</strain>
    </source>
</reference>
<dbReference type="GO" id="GO:0005886">
    <property type="term" value="C:plasma membrane"/>
    <property type="evidence" value="ECO:0007669"/>
    <property type="project" value="UniProtKB-SubCell"/>
</dbReference>
<evidence type="ECO:0000313" key="3">
    <source>
        <dbReference type="Proteomes" id="UP000193224"/>
    </source>
</evidence>
<proteinExistence type="predicted"/>
<feature type="transmembrane region" description="Helical" evidence="1">
    <location>
        <begin position="248"/>
        <end position="269"/>
    </location>
</feature>
<dbReference type="GO" id="GO:0140359">
    <property type="term" value="F:ABC-type transporter activity"/>
    <property type="evidence" value="ECO:0007669"/>
    <property type="project" value="InterPro"/>
</dbReference>
<dbReference type="Proteomes" id="UP000193224">
    <property type="component" value="Unassembled WGS sequence"/>
</dbReference>
<evidence type="ECO:0000313" key="2">
    <source>
        <dbReference type="EMBL" id="SMC13089.1"/>
    </source>
</evidence>
<keyword evidence="3" id="KW-1185">Reference proteome</keyword>
<organism evidence="2 3">
    <name type="scientific">Roseovarius aestuarii</name>
    <dbReference type="NCBI Taxonomy" id="475083"/>
    <lineage>
        <taxon>Bacteria</taxon>
        <taxon>Pseudomonadati</taxon>
        <taxon>Pseudomonadota</taxon>
        <taxon>Alphaproteobacteria</taxon>
        <taxon>Rhodobacterales</taxon>
        <taxon>Roseobacteraceae</taxon>
        <taxon>Roseovarius</taxon>
    </lineage>
</organism>
<dbReference type="PANTHER" id="PTHR43471">
    <property type="entry name" value="ABC TRANSPORTER PERMEASE"/>
    <property type="match status" value="1"/>
</dbReference>
<dbReference type="PANTHER" id="PTHR43471:SF1">
    <property type="entry name" value="ABC TRANSPORTER PERMEASE PROTEIN NOSY-RELATED"/>
    <property type="match status" value="1"/>
</dbReference>
<feature type="transmembrane region" description="Helical" evidence="1">
    <location>
        <begin position="141"/>
        <end position="166"/>
    </location>
</feature>
<dbReference type="Pfam" id="PF12679">
    <property type="entry name" value="ABC2_membrane_2"/>
    <property type="match status" value="1"/>
</dbReference>